<sequence length="78" mass="9084">MDRIVRMVKSLIQGKRQQTLYIEHHIDTGNHPSEAVSLYRLSSARKKVLKKELDDLLQKSIIEERESPYTAHRVSIQA</sequence>
<name>A0A8X6PS07_NEPPI</name>
<organism evidence="1 2">
    <name type="scientific">Nephila pilipes</name>
    <name type="common">Giant wood spider</name>
    <name type="synonym">Nephila maculata</name>
    <dbReference type="NCBI Taxonomy" id="299642"/>
    <lineage>
        <taxon>Eukaryota</taxon>
        <taxon>Metazoa</taxon>
        <taxon>Ecdysozoa</taxon>
        <taxon>Arthropoda</taxon>
        <taxon>Chelicerata</taxon>
        <taxon>Arachnida</taxon>
        <taxon>Araneae</taxon>
        <taxon>Araneomorphae</taxon>
        <taxon>Entelegynae</taxon>
        <taxon>Araneoidea</taxon>
        <taxon>Nephilidae</taxon>
        <taxon>Nephila</taxon>
    </lineage>
</organism>
<protein>
    <submittedName>
        <fullName evidence="1">Uncharacterized protein</fullName>
    </submittedName>
</protein>
<dbReference type="InterPro" id="IPR043502">
    <property type="entry name" value="DNA/RNA_pol_sf"/>
</dbReference>
<reference evidence="1" key="1">
    <citation type="submission" date="2020-08" db="EMBL/GenBank/DDBJ databases">
        <title>Multicomponent nature underlies the extraordinary mechanical properties of spider dragline silk.</title>
        <authorList>
            <person name="Kono N."/>
            <person name="Nakamura H."/>
            <person name="Mori M."/>
            <person name="Yoshida Y."/>
            <person name="Ohtoshi R."/>
            <person name="Malay A.D."/>
            <person name="Moran D.A.P."/>
            <person name="Tomita M."/>
            <person name="Numata K."/>
            <person name="Arakawa K."/>
        </authorList>
    </citation>
    <scope>NUCLEOTIDE SEQUENCE</scope>
</reference>
<keyword evidence="2" id="KW-1185">Reference proteome</keyword>
<dbReference type="AlphaFoldDB" id="A0A8X6PS07"/>
<dbReference type="SUPFAM" id="SSF56672">
    <property type="entry name" value="DNA/RNA polymerases"/>
    <property type="match status" value="1"/>
</dbReference>
<dbReference type="Gene3D" id="3.10.10.10">
    <property type="entry name" value="HIV Type 1 Reverse Transcriptase, subunit A, domain 1"/>
    <property type="match status" value="1"/>
</dbReference>
<dbReference type="GO" id="GO:0071897">
    <property type="term" value="P:DNA biosynthetic process"/>
    <property type="evidence" value="ECO:0007669"/>
    <property type="project" value="UniProtKB-ARBA"/>
</dbReference>
<evidence type="ECO:0000313" key="1">
    <source>
        <dbReference type="EMBL" id="GFT82706.1"/>
    </source>
</evidence>
<dbReference type="Proteomes" id="UP000887013">
    <property type="component" value="Unassembled WGS sequence"/>
</dbReference>
<comment type="caution">
    <text evidence="1">The sequence shown here is derived from an EMBL/GenBank/DDBJ whole genome shotgun (WGS) entry which is preliminary data.</text>
</comment>
<proteinExistence type="predicted"/>
<gene>
    <name evidence="1" type="ORF">NPIL_484641</name>
</gene>
<dbReference type="EMBL" id="BMAW01072403">
    <property type="protein sequence ID" value="GFT82706.1"/>
    <property type="molecule type" value="Genomic_DNA"/>
</dbReference>
<accession>A0A8X6PS07</accession>
<dbReference type="OrthoDB" id="10058156at2759"/>
<evidence type="ECO:0000313" key="2">
    <source>
        <dbReference type="Proteomes" id="UP000887013"/>
    </source>
</evidence>